<evidence type="ECO:0000256" key="1">
    <source>
        <dbReference type="SAM" id="MobiDB-lite"/>
    </source>
</evidence>
<comment type="caution">
    <text evidence="2">The sequence shown here is derived from an EMBL/GenBank/DDBJ whole genome shotgun (WGS) entry which is preliminary data.</text>
</comment>
<feature type="compositionally biased region" description="Basic and acidic residues" evidence="1">
    <location>
        <begin position="289"/>
        <end position="298"/>
    </location>
</feature>
<protein>
    <recommendedName>
        <fullName evidence="4">SET domain-containing protein</fullName>
    </recommendedName>
</protein>
<dbReference type="OrthoDB" id="57231at2759"/>
<evidence type="ECO:0000313" key="2">
    <source>
        <dbReference type="EMBL" id="GAX17254.1"/>
    </source>
</evidence>
<dbReference type="CDD" id="cd08161">
    <property type="entry name" value="SET"/>
    <property type="match status" value="1"/>
</dbReference>
<sequence>MSSDNDSEIECWDAEKPSTSNPSRATKVAPARGAYNADVELSCRSTQPSPESTRKRKLLDMLSALHRQVPSHKSPPSRHADSDLIDLTEDNIDVDIPNGHDSDSESSSDTEVEQELPSAKAAAAKRVGDVAFRKPASSFVEKPTWPSLSRHSKSSQQSALKAQHDDVIDLTFDEDDSSVDSRHGPPPSESEKSAAAPSHINLTSAKAPSADDSSSSEGSRLKTKASTPKKLNYRQSSDESSRLSGSSLGVGVKNKASLAIIKAARPRRNFYRDDDDSDSNFSSIASQNKESDNGAKNPDTRVEIVIDLFDNDDSDTFFPSIATQNAASQSHGDENDSQAERHALRGSMSGSMKSVTDSPAWSDTSASMVDEKLEVGNMKPNQSNGLSDMMTSHKSMSKSLIKRVRPCKGTRTSAPRAEIDDNDPDWHASLSVGSEMSGQRNECSTTTTEKRNISERVRKRVRSCKSTRTAAPKTYIDVIDIAWNASSSVPSEMSYQRNDHSEIRTDIRNMSKGIIRQLRPCKGTRAAATETIIDNVDIDWKRSSFVGQPNECSDNTAGQRTNAGKEKLTPHRGLQPIRPLVESDEIDSDWNGSSSVRSDVSNQLNESSVRITDKRNTPSSVLKQVWPLKGAERLVVETEEIDSDWDTDVSQEFEENEVDFAACLASVCRATGTNGHPIRYYSVYGGDDDVLYDFRLFVDKSNIPNAGMGAFLTYMGARKINKDSATHKLCTDLFVDYDYEEPETLSHLVAIMPDGMTKTVKLDGDNLHANYNCIYYPSTKRDQRKTLSTKINDKKIRIKVVGECLDTFHELKDRPKDGIGHLGMYREEDYEHVSGVHCNSDLLIELDAPYAPLSPSDRKTATLFDIKSFLFDNEPSAWAFDVEENILGQLQICDITDDMTGEPHVYARAEIPMYVNEVGHSGVEANVYVKETQNRIPKYFIKLNKTIKPGETVELLTDYKKQYEGIRVRKGYGLKNIHRDDKSDKDPATRLNRNIDLRSTIEKLCSTLSLPELTRVLNYVSKKVWVPFCELLRINATEFPEGACLLSPIQWVAFLRIIWFQNQARTRLGHLVKALDKGSMTNLFCGEFIRECSTSLDSIRFPSDVSLFDFLNQVEMSRNLKNEVLKASGAISQELVEQFYYDLRDCIRHPFLTNMWCPLGVNVLNRLGRYYAKLKLKYLERSQTVDRSELAKLLISEAAASSLDMDIAETTAFEFSSGTTCERISFELLQRILGKGKVEKSTALIKTNDKTPKALHALAYTYLYEKRKFNANENVVLSPHKKFLVLCATNEVGSLESFVAEVGSTESNQESAWMQSCRE</sequence>
<feature type="region of interest" description="Disordered" evidence="1">
    <location>
        <begin position="67"/>
        <end position="250"/>
    </location>
</feature>
<feature type="compositionally biased region" description="Basic and acidic residues" evidence="1">
    <location>
        <begin position="331"/>
        <end position="343"/>
    </location>
</feature>
<feature type="compositionally biased region" description="Low complexity" evidence="1">
    <location>
        <begin position="193"/>
        <end position="216"/>
    </location>
</feature>
<feature type="region of interest" description="Disordered" evidence="1">
    <location>
        <begin position="1"/>
        <end position="55"/>
    </location>
</feature>
<evidence type="ECO:0008006" key="4">
    <source>
        <dbReference type="Google" id="ProtNLM"/>
    </source>
</evidence>
<reference evidence="2 3" key="1">
    <citation type="journal article" date="2015" name="Plant Cell">
        <title>Oil accumulation by the oleaginous diatom Fistulifera solaris as revealed by the genome and transcriptome.</title>
        <authorList>
            <person name="Tanaka T."/>
            <person name="Maeda Y."/>
            <person name="Veluchamy A."/>
            <person name="Tanaka M."/>
            <person name="Abida H."/>
            <person name="Marechal E."/>
            <person name="Bowler C."/>
            <person name="Muto M."/>
            <person name="Sunaga Y."/>
            <person name="Tanaka M."/>
            <person name="Yoshino T."/>
            <person name="Taniguchi T."/>
            <person name="Fukuda Y."/>
            <person name="Nemoto M."/>
            <person name="Matsumoto M."/>
            <person name="Wong P.S."/>
            <person name="Aburatani S."/>
            <person name="Fujibuchi W."/>
        </authorList>
    </citation>
    <scope>NUCLEOTIDE SEQUENCE [LARGE SCALE GENOMIC DNA]</scope>
    <source>
        <strain evidence="2 3">JPCC DA0580</strain>
    </source>
</reference>
<dbReference type="EMBL" id="BDSP01000114">
    <property type="protein sequence ID" value="GAX17254.1"/>
    <property type="molecule type" value="Genomic_DNA"/>
</dbReference>
<proteinExistence type="predicted"/>
<dbReference type="InParanoid" id="A0A1Z5JT91"/>
<feature type="compositionally biased region" description="Polar residues" evidence="1">
    <location>
        <begin position="348"/>
        <end position="362"/>
    </location>
</feature>
<dbReference type="Proteomes" id="UP000198406">
    <property type="component" value="Unassembled WGS sequence"/>
</dbReference>
<gene>
    <name evidence="2" type="ORF">FisN_10Lh112</name>
</gene>
<keyword evidence="3" id="KW-1185">Reference proteome</keyword>
<evidence type="ECO:0000313" key="3">
    <source>
        <dbReference type="Proteomes" id="UP000198406"/>
    </source>
</evidence>
<feature type="compositionally biased region" description="Acidic residues" evidence="1">
    <location>
        <begin position="104"/>
        <end position="114"/>
    </location>
</feature>
<feature type="region of interest" description="Disordered" evidence="1">
    <location>
        <begin position="549"/>
        <end position="571"/>
    </location>
</feature>
<name>A0A1Z5JT91_FISSO</name>
<feature type="region of interest" description="Disordered" evidence="1">
    <location>
        <begin position="398"/>
        <end position="425"/>
    </location>
</feature>
<feature type="compositionally biased region" description="Polar residues" evidence="1">
    <location>
        <begin position="549"/>
        <end position="562"/>
    </location>
</feature>
<feature type="region of interest" description="Disordered" evidence="1">
    <location>
        <begin position="263"/>
        <end position="298"/>
    </location>
</feature>
<feature type="compositionally biased region" description="Acidic residues" evidence="1">
    <location>
        <begin position="1"/>
        <end position="12"/>
    </location>
</feature>
<feature type="compositionally biased region" description="Acidic residues" evidence="1">
    <location>
        <begin position="83"/>
        <end position="93"/>
    </location>
</feature>
<accession>A0A1Z5JT91</accession>
<organism evidence="2 3">
    <name type="scientific">Fistulifera solaris</name>
    <name type="common">Oleaginous diatom</name>
    <dbReference type="NCBI Taxonomy" id="1519565"/>
    <lineage>
        <taxon>Eukaryota</taxon>
        <taxon>Sar</taxon>
        <taxon>Stramenopiles</taxon>
        <taxon>Ochrophyta</taxon>
        <taxon>Bacillariophyta</taxon>
        <taxon>Bacillariophyceae</taxon>
        <taxon>Bacillariophycidae</taxon>
        <taxon>Naviculales</taxon>
        <taxon>Naviculaceae</taxon>
        <taxon>Fistulifera</taxon>
    </lineage>
</organism>
<feature type="region of interest" description="Disordered" evidence="1">
    <location>
        <begin position="325"/>
        <end position="362"/>
    </location>
</feature>